<dbReference type="PANTHER" id="PTHR11088:SF60">
    <property type="entry name" value="TRNA DIMETHYLALLYLTRANSFERASE"/>
    <property type="match status" value="1"/>
</dbReference>
<proteinExistence type="inferred from homology"/>
<evidence type="ECO:0000256" key="3">
    <source>
        <dbReference type="ARBA" id="ARBA00005842"/>
    </source>
</evidence>
<dbReference type="InterPro" id="IPR039657">
    <property type="entry name" value="Dimethylallyltransferase"/>
</dbReference>
<dbReference type="Proteomes" id="UP001595772">
    <property type="component" value="Unassembled WGS sequence"/>
</dbReference>
<evidence type="ECO:0000313" key="14">
    <source>
        <dbReference type="EMBL" id="MFC4023070.1"/>
    </source>
</evidence>
<evidence type="ECO:0000256" key="7">
    <source>
        <dbReference type="ARBA" id="ARBA00022840"/>
    </source>
</evidence>
<keyword evidence="15" id="KW-1185">Reference proteome</keyword>
<comment type="similarity">
    <text evidence="3 10 13">Belongs to the IPP transferase family.</text>
</comment>
<name>A0ABV8GTP6_9BACI</name>
<evidence type="ECO:0000256" key="10">
    <source>
        <dbReference type="HAMAP-Rule" id="MF_00185"/>
    </source>
</evidence>
<dbReference type="InterPro" id="IPR018022">
    <property type="entry name" value="IPT"/>
</dbReference>
<keyword evidence="6 10" id="KW-0547">Nucleotide-binding</keyword>
<gene>
    <name evidence="10 14" type="primary">miaA</name>
    <name evidence="14" type="ORF">ACFOUV_04470</name>
</gene>
<feature type="region of interest" description="Interaction with substrate tRNA" evidence="10">
    <location>
        <begin position="35"/>
        <end position="38"/>
    </location>
</feature>
<keyword evidence="4 10" id="KW-0808">Transferase</keyword>
<evidence type="ECO:0000256" key="6">
    <source>
        <dbReference type="ARBA" id="ARBA00022741"/>
    </source>
</evidence>
<keyword evidence="8 10" id="KW-0460">Magnesium</keyword>
<comment type="catalytic activity">
    <reaction evidence="9 10 11">
        <text>adenosine(37) in tRNA + dimethylallyl diphosphate = N(6)-dimethylallyladenosine(37) in tRNA + diphosphate</text>
        <dbReference type="Rhea" id="RHEA:26482"/>
        <dbReference type="Rhea" id="RHEA-COMP:10162"/>
        <dbReference type="Rhea" id="RHEA-COMP:10375"/>
        <dbReference type="ChEBI" id="CHEBI:33019"/>
        <dbReference type="ChEBI" id="CHEBI:57623"/>
        <dbReference type="ChEBI" id="CHEBI:74411"/>
        <dbReference type="ChEBI" id="CHEBI:74415"/>
        <dbReference type="EC" id="2.5.1.75"/>
    </reaction>
</comment>
<evidence type="ECO:0000256" key="13">
    <source>
        <dbReference type="RuleBase" id="RU003785"/>
    </source>
</evidence>
<evidence type="ECO:0000256" key="11">
    <source>
        <dbReference type="RuleBase" id="RU003783"/>
    </source>
</evidence>
<keyword evidence="7 10" id="KW-0067">ATP-binding</keyword>
<comment type="caution">
    <text evidence="14">The sequence shown here is derived from an EMBL/GenBank/DDBJ whole genome shotgun (WGS) entry which is preliminary data.</text>
</comment>
<dbReference type="PANTHER" id="PTHR11088">
    <property type="entry name" value="TRNA DIMETHYLALLYLTRANSFERASE"/>
    <property type="match status" value="1"/>
</dbReference>
<feature type="binding site" evidence="10">
    <location>
        <begin position="12"/>
        <end position="17"/>
    </location>
    <ligand>
        <name>substrate</name>
    </ligand>
</feature>
<dbReference type="EC" id="2.5.1.75" evidence="10"/>
<organism evidence="14 15">
    <name type="scientific">Oceanobacillus longus</name>
    <dbReference type="NCBI Taxonomy" id="930120"/>
    <lineage>
        <taxon>Bacteria</taxon>
        <taxon>Bacillati</taxon>
        <taxon>Bacillota</taxon>
        <taxon>Bacilli</taxon>
        <taxon>Bacillales</taxon>
        <taxon>Bacillaceae</taxon>
        <taxon>Oceanobacillus</taxon>
    </lineage>
</organism>
<evidence type="ECO:0000256" key="5">
    <source>
        <dbReference type="ARBA" id="ARBA00022694"/>
    </source>
</evidence>
<dbReference type="HAMAP" id="MF_00185">
    <property type="entry name" value="IPP_trans"/>
    <property type="match status" value="1"/>
</dbReference>
<evidence type="ECO:0000256" key="8">
    <source>
        <dbReference type="ARBA" id="ARBA00022842"/>
    </source>
</evidence>
<dbReference type="EMBL" id="JBHSAO010000001">
    <property type="protein sequence ID" value="MFC4023070.1"/>
    <property type="molecule type" value="Genomic_DNA"/>
</dbReference>
<comment type="caution">
    <text evidence="10">Lacks conserved residue(s) required for the propagation of feature annotation.</text>
</comment>
<evidence type="ECO:0000256" key="2">
    <source>
        <dbReference type="ARBA" id="ARBA00003213"/>
    </source>
</evidence>
<dbReference type="RefSeq" id="WP_379495552.1">
    <property type="nucleotide sequence ID" value="NZ_JBHSAO010000001.1"/>
</dbReference>
<feature type="site" description="Interaction with substrate tRNA" evidence="10">
    <location>
        <position position="119"/>
    </location>
</feature>
<evidence type="ECO:0000313" key="15">
    <source>
        <dbReference type="Proteomes" id="UP001595772"/>
    </source>
</evidence>
<sequence>MKKNVIAIMGPTAVGKTKLSIELAKRFNGEIISGDSMQVYKGLDIGTAKVKRSEMLGIAHHMLDIREPEEEFSVADFKENVQKYINDITSRDKLPIIVGGSGLYIQAALYNYNFSEIKRDDAITKKMEKTIVSEGIMPLYNRLVEIDPVQAEKIHPNNHRRVIRALEIYESTGMTMTAYQESQTMESPYEPILLGLDMERELLYRRINERVDLMVNEGLLDEVRGLYEKGYENCQSMKAIGYKEFIPYFKEEQSLEETIDLLKRNSRRYAKRQLTWFRNKMDITWYNMSPALIDEKFAIILDELAGILK</sequence>
<comment type="cofactor">
    <cofactor evidence="1 10">
        <name>Mg(2+)</name>
        <dbReference type="ChEBI" id="CHEBI:18420"/>
    </cofactor>
</comment>
<feature type="site" description="Interaction with substrate tRNA" evidence="10">
    <location>
        <position position="101"/>
    </location>
</feature>
<feature type="binding site" evidence="10">
    <location>
        <begin position="10"/>
        <end position="17"/>
    </location>
    <ligand>
        <name>ATP</name>
        <dbReference type="ChEBI" id="CHEBI:30616"/>
    </ligand>
</feature>
<protein>
    <recommendedName>
        <fullName evidence="10">tRNA dimethylallyltransferase</fullName>
        <ecNumber evidence="10">2.5.1.75</ecNumber>
    </recommendedName>
    <alternativeName>
        <fullName evidence="10">Dimethylallyl diphosphate:tRNA dimethylallyltransferase</fullName>
        <shortName evidence="10">DMAPP:tRNA dimethylallyltransferase</shortName>
        <shortName evidence="10">DMATase</shortName>
    </alternativeName>
    <alternativeName>
        <fullName evidence="10">Isopentenyl-diphosphate:tRNA isopentenyltransferase</fullName>
        <shortName evidence="10">IPP transferase</shortName>
        <shortName evidence="10">IPPT</shortName>
        <shortName evidence="10">IPTase</shortName>
    </alternativeName>
</protein>
<dbReference type="Gene3D" id="3.40.50.300">
    <property type="entry name" value="P-loop containing nucleotide triphosphate hydrolases"/>
    <property type="match status" value="1"/>
</dbReference>
<dbReference type="NCBIfam" id="TIGR00174">
    <property type="entry name" value="miaA"/>
    <property type="match status" value="1"/>
</dbReference>
<evidence type="ECO:0000256" key="4">
    <source>
        <dbReference type="ARBA" id="ARBA00022679"/>
    </source>
</evidence>
<keyword evidence="5 10" id="KW-0819">tRNA processing</keyword>
<comment type="subunit">
    <text evidence="10">Monomer.</text>
</comment>
<accession>A0ABV8GTP6</accession>
<dbReference type="Pfam" id="PF01715">
    <property type="entry name" value="IPPT"/>
    <property type="match status" value="1"/>
</dbReference>
<evidence type="ECO:0000256" key="9">
    <source>
        <dbReference type="ARBA" id="ARBA00049563"/>
    </source>
</evidence>
<evidence type="ECO:0000256" key="12">
    <source>
        <dbReference type="RuleBase" id="RU003784"/>
    </source>
</evidence>
<dbReference type="InterPro" id="IPR027417">
    <property type="entry name" value="P-loop_NTPase"/>
</dbReference>
<evidence type="ECO:0000256" key="1">
    <source>
        <dbReference type="ARBA" id="ARBA00001946"/>
    </source>
</evidence>
<dbReference type="GO" id="GO:0052381">
    <property type="term" value="F:tRNA dimethylallyltransferase activity"/>
    <property type="evidence" value="ECO:0007669"/>
    <property type="project" value="UniProtKB-EC"/>
</dbReference>
<comment type="function">
    <text evidence="2 10 12">Catalyzes the transfer of a dimethylallyl group onto the adenine at position 37 in tRNAs that read codons beginning with uridine, leading to the formation of N6-(dimethylallyl)adenosine (i(6)A).</text>
</comment>
<dbReference type="SUPFAM" id="SSF52540">
    <property type="entry name" value="P-loop containing nucleoside triphosphate hydrolases"/>
    <property type="match status" value="2"/>
</dbReference>
<reference evidence="15" key="1">
    <citation type="journal article" date="2019" name="Int. J. Syst. Evol. Microbiol.">
        <title>The Global Catalogue of Microorganisms (GCM) 10K type strain sequencing project: providing services to taxonomists for standard genome sequencing and annotation.</title>
        <authorList>
            <consortium name="The Broad Institute Genomics Platform"/>
            <consortium name="The Broad Institute Genome Sequencing Center for Infectious Disease"/>
            <person name="Wu L."/>
            <person name="Ma J."/>
        </authorList>
    </citation>
    <scope>NUCLEOTIDE SEQUENCE [LARGE SCALE GENOMIC DNA]</scope>
    <source>
        <strain evidence="15">IBRC-M 10703</strain>
    </source>
</reference>
<dbReference type="Gene3D" id="1.10.20.140">
    <property type="match status" value="1"/>
</dbReference>